<gene>
    <name evidence="1" type="ORF">GCM10017643_37800</name>
</gene>
<organism evidence="1 2">
    <name type="scientific">Ancylobacter dichloromethanicus</name>
    <dbReference type="NCBI Taxonomy" id="518825"/>
    <lineage>
        <taxon>Bacteria</taxon>
        <taxon>Pseudomonadati</taxon>
        <taxon>Pseudomonadota</taxon>
        <taxon>Alphaproteobacteria</taxon>
        <taxon>Hyphomicrobiales</taxon>
        <taxon>Xanthobacteraceae</taxon>
        <taxon>Ancylobacter</taxon>
    </lineage>
</organism>
<evidence type="ECO:0000313" key="2">
    <source>
        <dbReference type="Proteomes" id="UP001143370"/>
    </source>
</evidence>
<sequence length="97" mass="10876">MDPHDLLRKTLEQRTIAAHRAYIDALVAWENAIRSSSSPDVSSPDAHQRRCLTARAEKERCRVAFRDLCDELGYIPFGHGVGLPTEAPAESEAHTRH</sequence>
<accession>A0A9W6N148</accession>
<protein>
    <submittedName>
        <fullName evidence="1">Uncharacterized protein</fullName>
    </submittedName>
</protein>
<evidence type="ECO:0000313" key="1">
    <source>
        <dbReference type="EMBL" id="GLK73662.1"/>
    </source>
</evidence>
<comment type="caution">
    <text evidence="1">The sequence shown here is derived from an EMBL/GenBank/DDBJ whole genome shotgun (WGS) entry which is preliminary data.</text>
</comment>
<proteinExistence type="predicted"/>
<dbReference type="AlphaFoldDB" id="A0A9W6N148"/>
<dbReference type="RefSeq" id="WP_213375950.1">
    <property type="nucleotide sequence ID" value="NZ_BSFJ01000031.1"/>
</dbReference>
<dbReference type="EMBL" id="BSFJ01000031">
    <property type="protein sequence ID" value="GLK73662.1"/>
    <property type="molecule type" value="Genomic_DNA"/>
</dbReference>
<reference evidence="1" key="2">
    <citation type="submission" date="2023-01" db="EMBL/GenBank/DDBJ databases">
        <authorList>
            <person name="Sun Q."/>
            <person name="Evtushenko L."/>
        </authorList>
    </citation>
    <scope>NUCLEOTIDE SEQUENCE</scope>
    <source>
        <strain evidence="1">VKM B-2484</strain>
    </source>
</reference>
<name>A0A9W6N148_9HYPH</name>
<reference evidence="1" key="1">
    <citation type="journal article" date="2014" name="Int. J. Syst. Evol. Microbiol.">
        <title>Complete genome sequence of Corynebacterium casei LMG S-19264T (=DSM 44701T), isolated from a smear-ripened cheese.</title>
        <authorList>
            <consortium name="US DOE Joint Genome Institute (JGI-PGF)"/>
            <person name="Walter F."/>
            <person name="Albersmeier A."/>
            <person name="Kalinowski J."/>
            <person name="Ruckert C."/>
        </authorList>
    </citation>
    <scope>NUCLEOTIDE SEQUENCE</scope>
    <source>
        <strain evidence="1">VKM B-2484</strain>
    </source>
</reference>
<dbReference type="Proteomes" id="UP001143370">
    <property type="component" value="Unassembled WGS sequence"/>
</dbReference>
<keyword evidence="2" id="KW-1185">Reference proteome</keyword>